<dbReference type="Proteomes" id="UP000015101">
    <property type="component" value="Unassembled WGS sequence"/>
</dbReference>
<dbReference type="OrthoDB" id="1937912at2759"/>
<dbReference type="PRINTS" id="PR00503">
    <property type="entry name" value="BROMODOMAIN"/>
</dbReference>
<dbReference type="KEGG" id="hro:HELRODRAFT_138686"/>
<dbReference type="OMA" id="HECSWIF"/>
<evidence type="ECO:0000313" key="5">
    <source>
        <dbReference type="EnsemblMetazoa" id="HelroP138686"/>
    </source>
</evidence>
<evidence type="ECO:0000313" key="6">
    <source>
        <dbReference type="Proteomes" id="UP000015101"/>
    </source>
</evidence>
<dbReference type="EnsemblMetazoa" id="HelroT138686">
    <property type="protein sequence ID" value="HelroP138686"/>
    <property type="gene ID" value="HelroG138686"/>
</dbReference>
<protein>
    <recommendedName>
        <fullName evidence="3">Bromo domain-containing protein</fullName>
    </recommendedName>
</protein>
<dbReference type="EMBL" id="KB096411">
    <property type="protein sequence ID" value="ESO05133.1"/>
    <property type="molecule type" value="Genomic_DNA"/>
</dbReference>
<evidence type="ECO:0000256" key="2">
    <source>
        <dbReference type="PROSITE-ProRule" id="PRU00035"/>
    </source>
</evidence>
<accession>T1EIW4</accession>
<dbReference type="EMBL" id="AMQM01004086">
    <property type="status" value="NOT_ANNOTATED_CDS"/>
    <property type="molecule type" value="Genomic_DNA"/>
</dbReference>
<dbReference type="Pfam" id="PF00439">
    <property type="entry name" value="Bromodomain"/>
    <property type="match status" value="1"/>
</dbReference>
<reference evidence="6" key="1">
    <citation type="submission" date="2012-12" db="EMBL/GenBank/DDBJ databases">
        <authorList>
            <person name="Hellsten U."/>
            <person name="Grimwood J."/>
            <person name="Chapman J.A."/>
            <person name="Shapiro H."/>
            <person name="Aerts A."/>
            <person name="Otillar R.P."/>
            <person name="Terry A.Y."/>
            <person name="Boore J.L."/>
            <person name="Simakov O."/>
            <person name="Marletaz F."/>
            <person name="Cho S.-J."/>
            <person name="Edsinger-Gonzales E."/>
            <person name="Havlak P."/>
            <person name="Kuo D.-H."/>
            <person name="Larsson T."/>
            <person name="Lv J."/>
            <person name="Arendt D."/>
            <person name="Savage R."/>
            <person name="Osoegawa K."/>
            <person name="de Jong P."/>
            <person name="Lindberg D.R."/>
            <person name="Seaver E.C."/>
            <person name="Weisblat D.A."/>
            <person name="Putnam N.H."/>
            <person name="Grigoriev I.V."/>
            <person name="Rokhsar D.S."/>
        </authorList>
    </citation>
    <scope>NUCLEOTIDE SEQUENCE</scope>
</reference>
<proteinExistence type="predicted"/>
<dbReference type="InParanoid" id="T1EIW4"/>
<dbReference type="AlphaFoldDB" id="T1EIW4"/>
<evidence type="ECO:0000259" key="3">
    <source>
        <dbReference type="PROSITE" id="PS50014"/>
    </source>
</evidence>
<evidence type="ECO:0000256" key="1">
    <source>
        <dbReference type="ARBA" id="ARBA00023117"/>
    </source>
</evidence>
<dbReference type="InterPro" id="IPR001487">
    <property type="entry name" value="Bromodomain"/>
</dbReference>
<dbReference type="eggNOG" id="KOG1778">
    <property type="taxonomic scope" value="Eukaryota"/>
</dbReference>
<dbReference type="CTD" id="20196514"/>
<dbReference type="Gene3D" id="1.20.920.10">
    <property type="entry name" value="Bromodomain-like"/>
    <property type="match status" value="1"/>
</dbReference>
<reference evidence="4 6" key="2">
    <citation type="journal article" date="2013" name="Nature">
        <title>Insights into bilaterian evolution from three spiralian genomes.</title>
        <authorList>
            <person name="Simakov O."/>
            <person name="Marletaz F."/>
            <person name="Cho S.J."/>
            <person name="Edsinger-Gonzales E."/>
            <person name="Havlak P."/>
            <person name="Hellsten U."/>
            <person name="Kuo D.H."/>
            <person name="Larsson T."/>
            <person name="Lv J."/>
            <person name="Arendt D."/>
            <person name="Savage R."/>
            <person name="Osoegawa K."/>
            <person name="de Jong P."/>
            <person name="Grimwood J."/>
            <person name="Chapman J.A."/>
            <person name="Shapiro H."/>
            <person name="Aerts A."/>
            <person name="Otillar R.P."/>
            <person name="Terry A.Y."/>
            <person name="Boore J.L."/>
            <person name="Grigoriev I.V."/>
            <person name="Lindberg D.R."/>
            <person name="Seaver E.C."/>
            <person name="Weisblat D.A."/>
            <person name="Putnam N.H."/>
            <person name="Rokhsar D.S."/>
        </authorList>
    </citation>
    <scope>NUCLEOTIDE SEQUENCE</scope>
</reference>
<organism evidence="5 6">
    <name type="scientific">Helobdella robusta</name>
    <name type="common">Californian leech</name>
    <dbReference type="NCBI Taxonomy" id="6412"/>
    <lineage>
        <taxon>Eukaryota</taxon>
        <taxon>Metazoa</taxon>
        <taxon>Spiralia</taxon>
        <taxon>Lophotrochozoa</taxon>
        <taxon>Annelida</taxon>
        <taxon>Clitellata</taxon>
        <taxon>Hirudinea</taxon>
        <taxon>Rhynchobdellida</taxon>
        <taxon>Glossiphoniidae</taxon>
        <taxon>Helobdella</taxon>
    </lineage>
</organism>
<dbReference type="InterPro" id="IPR036427">
    <property type="entry name" value="Bromodomain-like_sf"/>
</dbReference>
<dbReference type="HOGENOM" id="CLU_129458_2_3_1"/>
<keyword evidence="1 2" id="KW-0103">Bromodomain</keyword>
<dbReference type="SUPFAM" id="SSF47370">
    <property type="entry name" value="Bromodomain"/>
    <property type="match status" value="1"/>
</dbReference>
<dbReference type="SMART" id="SM00297">
    <property type="entry name" value="BROMO"/>
    <property type="match status" value="1"/>
</dbReference>
<reference evidence="5" key="3">
    <citation type="submission" date="2015-06" db="UniProtKB">
        <authorList>
            <consortium name="EnsemblMetazoa"/>
        </authorList>
    </citation>
    <scope>IDENTIFICATION</scope>
</reference>
<keyword evidence="6" id="KW-1185">Reference proteome</keyword>
<name>T1EIW4_HELRO</name>
<dbReference type="GeneID" id="20196514"/>
<dbReference type="RefSeq" id="XP_009017066.1">
    <property type="nucleotide sequence ID" value="XM_009018818.1"/>
</dbReference>
<evidence type="ECO:0000313" key="4">
    <source>
        <dbReference type="EMBL" id="ESO05133.1"/>
    </source>
</evidence>
<gene>
    <name evidence="5" type="primary">20196514</name>
    <name evidence="4" type="ORF">HELRODRAFT_138686</name>
</gene>
<dbReference type="PROSITE" id="PS50014">
    <property type="entry name" value="BROMODOMAIN_2"/>
    <property type="match status" value="1"/>
</dbReference>
<feature type="domain" description="Bromo" evidence="3">
    <location>
        <begin position="1"/>
        <end position="54"/>
    </location>
</feature>
<dbReference type="STRING" id="6412.T1EIW4"/>
<dbReference type="PANTHER" id="PTHR45926">
    <property type="entry name" value="OSJNBA0053K19.4 PROTEIN"/>
    <property type="match status" value="1"/>
</dbReference>
<sequence length="76" mass="9268">IQDYFDKIKNPMDLSTIEMKLNNRQYTDPWQYINDVYLMFENAWCYNKRTHRVYKYCTKLSEIFDSEIDGPVRSLG</sequence>